<organism evidence="1 2">
    <name type="scientific">Hymenolepis diminuta</name>
    <name type="common">Rat tapeworm</name>
    <dbReference type="NCBI Taxonomy" id="6216"/>
    <lineage>
        <taxon>Eukaryota</taxon>
        <taxon>Metazoa</taxon>
        <taxon>Spiralia</taxon>
        <taxon>Lophotrochozoa</taxon>
        <taxon>Platyhelminthes</taxon>
        <taxon>Cestoda</taxon>
        <taxon>Eucestoda</taxon>
        <taxon>Cyclophyllidea</taxon>
        <taxon>Hymenolepididae</taxon>
        <taxon>Hymenolepis</taxon>
    </lineage>
</organism>
<accession>A0A564Y9F7</accession>
<dbReference type="AlphaFoldDB" id="A0A564Y9F7"/>
<proteinExistence type="predicted"/>
<dbReference type="Proteomes" id="UP000321570">
    <property type="component" value="Unassembled WGS sequence"/>
</dbReference>
<evidence type="ECO:0000313" key="2">
    <source>
        <dbReference type="Proteomes" id="UP000321570"/>
    </source>
</evidence>
<protein>
    <submittedName>
        <fullName evidence="1">Uncharacterized protein</fullName>
    </submittedName>
</protein>
<dbReference type="EMBL" id="CABIJS010000122">
    <property type="protein sequence ID" value="VUZ43816.1"/>
    <property type="molecule type" value="Genomic_DNA"/>
</dbReference>
<name>A0A564Y9F7_HYMDI</name>
<sequence>MLETRRWTLAKGLHSTLRQSCPILLTVLKCLLEHLLSTSLSPPRVSKINYYLGLSRQKKKNSNKCE</sequence>
<gene>
    <name evidence="1" type="ORF">WMSIL1_LOCUS4291</name>
</gene>
<evidence type="ECO:0000313" key="1">
    <source>
        <dbReference type="EMBL" id="VUZ43816.1"/>
    </source>
</evidence>
<reference evidence="1 2" key="1">
    <citation type="submission" date="2019-07" db="EMBL/GenBank/DDBJ databases">
        <authorList>
            <person name="Jastrzebski P J."/>
            <person name="Paukszto L."/>
            <person name="Jastrzebski P J."/>
        </authorList>
    </citation>
    <scope>NUCLEOTIDE SEQUENCE [LARGE SCALE GENOMIC DNA]</scope>
    <source>
        <strain evidence="1 2">WMS-il1</strain>
    </source>
</reference>
<keyword evidence="2" id="KW-1185">Reference proteome</keyword>